<keyword evidence="7" id="KW-1185">Reference proteome</keyword>
<dbReference type="PANTHER" id="PTHR46305">
    <property type="match status" value="1"/>
</dbReference>
<keyword evidence="2" id="KW-0285">Flavoprotein</keyword>
<evidence type="ECO:0000256" key="1">
    <source>
        <dbReference type="ARBA" id="ARBA00001974"/>
    </source>
</evidence>
<dbReference type="SUPFAM" id="SSF52218">
    <property type="entry name" value="Flavoproteins"/>
    <property type="match status" value="1"/>
</dbReference>
<dbReference type="Proteomes" id="UP000285211">
    <property type="component" value="Unassembled WGS sequence"/>
</dbReference>
<dbReference type="InterPro" id="IPR052397">
    <property type="entry name" value="NADPH-QR_MdaB"/>
</dbReference>
<evidence type="ECO:0000259" key="5">
    <source>
        <dbReference type="Pfam" id="PF02525"/>
    </source>
</evidence>
<gene>
    <name evidence="6" type="ORF">EOD40_11905</name>
</gene>
<keyword evidence="3" id="KW-0274">FAD</keyword>
<proteinExistence type="inferred from homology"/>
<comment type="similarity">
    <text evidence="4">Belongs to the oxidoreductase MdaB family.</text>
</comment>
<dbReference type="EMBL" id="SACJ01000007">
    <property type="protein sequence ID" value="RVT74872.1"/>
    <property type="molecule type" value="Genomic_DNA"/>
</dbReference>
<reference evidence="6 7" key="1">
    <citation type="submission" date="2019-01" db="EMBL/GenBank/DDBJ databases">
        <authorList>
            <person name="Chen W.-M."/>
        </authorList>
    </citation>
    <scope>NUCLEOTIDE SEQUENCE [LARGE SCALE GENOMIC DNA]</scope>
    <source>
        <strain evidence="6 7">BBQ-12</strain>
    </source>
</reference>
<evidence type="ECO:0000256" key="3">
    <source>
        <dbReference type="ARBA" id="ARBA00022827"/>
    </source>
</evidence>
<dbReference type="InterPro" id="IPR003680">
    <property type="entry name" value="Flavodoxin_fold"/>
</dbReference>
<dbReference type="AlphaFoldDB" id="A0A437KS43"/>
<dbReference type="OrthoDB" id="652200at2"/>
<dbReference type="Gene3D" id="3.40.50.360">
    <property type="match status" value="1"/>
</dbReference>
<evidence type="ECO:0000256" key="4">
    <source>
        <dbReference type="ARBA" id="ARBA00037981"/>
    </source>
</evidence>
<accession>A0A437KS43</accession>
<dbReference type="Pfam" id="PF02525">
    <property type="entry name" value="Flavodoxin_2"/>
    <property type="match status" value="1"/>
</dbReference>
<protein>
    <submittedName>
        <fullName evidence="6">Flavodoxin</fullName>
    </submittedName>
</protein>
<comment type="caution">
    <text evidence="6">The sequence shown here is derived from an EMBL/GenBank/DDBJ whole genome shotgun (WGS) entry which is preliminary data.</text>
</comment>
<dbReference type="PANTHER" id="PTHR46305:SF3">
    <property type="entry name" value="NADPH:QUINONE OXIDOREDUCTASE MDAB"/>
    <property type="match status" value="1"/>
</dbReference>
<sequence>MEKTKKVLLINTHLTYPNWTEGTLNNSFIQKAKDFFEAKDFEILETKIEEGYNADEEVEKHLESDIVMLQTPVNWFGAPWIYKKYVDEVFNCGLFSKKFLSDDGRTRDDATKQYGTGGHLQGKKFMISATWNAPAEAFNNPAQQLMQGKGTADLFLSITSNYRFCGVEILPDYNCFDIFKNDNIAKDLENYPKHLEKVFGL</sequence>
<organism evidence="6 7">
    <name type="scientific">Flavobacterium sufflavum</name>
    <dbReference type="NCBI Taxonomy" id="1921138"/>
    <lineage>
        <taxon>Bacteria</taxon>
        <taxon>Pseudomonadati</taxon>
        <taxon>Bacteroidota</taxon>
        <taxon>Flavobacteriia</taxon>
        <taxon>Flavobacteriales</taxon>
        <taxon>Flavobacteriaceae</taxon>
        <taxon>Flavobacterium</taxon>
    </lineage>
</organism>
<comment type="cofactor">
    <cofactor evidence="1">
        <name>FAD</name>
        <dbReference type="ChEBI" id="CHEBI:57692"/>
    </cofactor>
</comment>
<evidence type="ECO:0000256" key="2">
    <source>
        <dbReference type="ARBA" id="ARBA00022630"/>
    </source>
</evidence>
<evidence type="ECO:0000313" key="7">
    <source>
        <dbReference type="Proteomes" id="UP000285211"/>
    </source>
</evidence>
<evidence type="ECO:0000313" key="6">
    <source>
        <dbReference type="EMBL" id="RVT74872.1"/>
    </source>
</evidence>
<dbReference type="InterPro" id="IPR029039">
    <property type="entry name" value="Flavoprotein-like_sf"/>
</dbReference>
<feature type="domain" description="Flavodoxin-like fold" evidence="5">
    <location>
        <begin position="5"/>
        <end position="194"/>
    </location>
</feature>
<name>A0A437KS43_9FLAO</name>
<dbReference type="RefSeq" id="WP_128195805.1">
    <property type="nucleotide sequence ID" value="NZ_SACJ01000007.1"/>
</dbReference>